<sequence>MAGLLKELWIDLLIGDVDEFFDNDHFLSHGANMSYAVENDRINFTYKGPRPNIVKNFRTDGDTELDVYMRTDVADYVDLDNYSTEQMVLPRVDLFALPYDKKQSLLQDMRLALVDRIAVEGIWNIGPAATATKTPVISAATANPDAGDGYDAIVRSDITNLRILLDIQYPGLKNADWQLMVDSYTYWYLVNNDDILKAQYSNSAPIGAILSKISNGGLTGKAMGREPIPLQIAGFTLYCDDRTPWYKASDSTKFAYGATYTVDTDFKSAIAYVPGQTFCTALGSTELFEQNQHPGKQADLASFLTRAYIGPWGQTASNLKHAGAILRQPHS</sequence>
<reference evidence="1 2" key="1">
    <citation type="submission" date="2017-10" db="EMBL/GenBank/DDBJ databases">
        <title>The draft genome sequence of Lewinella nigricans NBRC 102662.</title>
        <authorList>
            <person name="Wang K."/>
        </authorList>
    </citation>
    <scope>NUCLEOTIDE SEQUENCE [LARGE SCALE GENOMIC DNA]</scope>
    <source>
        <strain evidence="1 2">NBRC 102662</strain>
    </source>
</reference>
<dbReference type="RefSeq" id="WP_099155977.1">
    <property type="nucleotide sequence ID" value="NZ_PDUD01000093.1"/>
</dbReference>
<evidence type="ECO:0000313" key="2">
    <source>
        <dbReference type="Proteomes" id="UP000223913"/>
    </source>
</evidence>
<evidence type="ECO:0000313" key="1">
    <source>
        <dbReference type="EMBL" id="PHN00602.1"/>
    </source>
</evidence>
<protein>
    <submittedName>
        <fullName evidence="1">Uncharacterized protein</fullName>
    </submittedName>
</protein>
<name>A0A2D0MWE4_FLAN2</name>
<proteinExistence type="predicted"/>
<accession>A0A2D0MWE4</accession>
<organism evidence="1 2">
    <name type="scientific">Flavilitoribacter nigricans (strain ATCC 23147 / DSM 23189 / NBRC 102662 / NCIMB 1420 / SS-2)</name>
    <name type="common">Lewinella nigricans</name>
    <dbReference type="NCBI Taxonomy" id="1122177"/>
    <lineage>
        <taxon>Bacteria</taxon>
        <taxon>Pseudomonadati</taxon>
        <taxon>Bacteroidota</taxon>
        <taxon>Saprospiria</taxon>
        <taxon>Saprospirales</taxon>
        <taxon>Lewinellaceae</taxon>
        <taxon>Flavilitoribacter</taxon>
    </lineage>
</organism>
<dbReference type="AlphaFoldDB" id="A0A2D0MWE4"/>
<keyword evidence="2" id="KW-1185">Reference proteome</keyword>
<dbReference type="OrthoDB" id="1228719at2"/>
<comment type="caution">
    <text evidence="1">The sequence shown here is derived from an EMBL/GenBank/DDBJ whole genome shotgun (WGS) entry which is preliminary data.</text>
</comment>
<dbReference type="Proteomes" id="UP000223913">
    <property type="component" value="Unassembled WGS sequence"/>
</dbReference>
<gene>
    <name evidence="1" type="ORF">CRP01_41350</name>
</gene>
<dbReference type="EMBL" id="PDUD01000093">
    <property type="protein sequence ID" value="PHN00602.1"/>
    <property type="molecule type" value="Genomic_DNA"/>
</dbReference>